<name>A0A0L7L1F8_OPEBR</name>
<dbReference type="InterPro" id="IPR036181">
    <property type="entry name" value="MIT_dom_sf"/>
</dbReference>
<keyword evidence="2" id="KW-0418">Kinase</keyword>
<dbReference type="GO" id="GO:0016301">
    <property type="term" value="F:kinase activity"/>
    <property type="evidence" value="ECO:0007669"/>
    <property type="project" value="UniProtKB-KW"/>
</dbReference>
<keyword evidence="2" id="KW-0808">Transferase</keyword>
<proteinExistence type="predicted"/>
<sequence>MYECLFGRAPYSSSSFKELVQKIQLQAPIKAVALIKQAIELDGRGHLSQALSAYTSSLRLLVPCACAERDRVRRAALTDKLTRYAVALIKQDIELDGRGHLYQALSAYTSSLRLLVPCACAERDRVRRAALTDKLTRYVTNSLASDIVERREVSYLHTKRTVDVRLIFSTCRVEKINRIKVFFYHKWSEIDTIVYSTSTFAQDINT</sequence>
<feature type="domain" description="MIT" evidence="1">
    <location>
        <begin position="30"/>
        <end position="84"/>
    </location>
</feature>
<dbReference type="Gene3D" id="1.20.58.80">
    <property type="entry name" value="Phosphotransferase system, lactose/cellobiose-type IIA subunit"/>
    <property type="match status" value="2"/>
</dbReference>
<comment type="caution">
    <text evidence="2">The sequence shown here is derived from an EMBL/GenBank/DDBJ whole genome shotgun (WGS) entry which is preliminary data.</text>
</comment>
<dbReference type="EMBL" id="JTDY01003615">
    <property type="protein sequence ID" value="KOB69260.1"/>
    <property type="molecule type" value="Genomic_DNA"/>
</dbReference>
<dbReference type="InterPro" id="IPR007330">
    <property type="entry name" value="MIT_dom"/>
</dbReference>
<evidence type="ECO:0000259" key="1">
    <source>
        <dbReference type="Pfam" id="PF04212"/>
    </source>
</evidence>
<evidence type="ECO:0000313" key="2">
    <source>
        <dbReference type="EMBL" id="KOB69260.1"/>
    </source>
</evidence>
<dbReference type="AlphaFoldDB" id="A0A0L7L1F8"/>
<reference evidence="2 3" key="1">
    <citation type="journal article" date="2015" name="Genome Biol. Evol.">
        <title>The genome of winter moth (Operophtera brumata) provides a genomic perspective on sexual dimorphism and phenology.</title>
        <authorList>
            <person name="Derks M.F."/>
            <person name="Smit S."/>
            <person name="Salis L."/>
            <person name="Schijlen E."/>
            <person name="Bossers A."/>
            <person name="Mateman C."/>
            <person name="Pijl A.S."/>
            <person name="de Ridder D."/>
            <person name="Groenen M.A."/>
            <person name="Visser M.E."/>
            <person name="Megens H.J."/>
        </authorList>
    </citation>
    <scope>NUCLEOTIDE SEQUENCE [LARGE SCALE GENOMIC DNA]</scope>
    <source>
        <strain evidence="2">WM2013NL</strain>
        <tissue evidence="2">Head and thorax</tissue>
    </source>
</reference>
<keyword evidence="3" id="KW-1185">Reference proteome</keyword>
<protein>
    <submittedName>
        <fullName evidence="2">Putative cAMP-dependent protein kinase catalytic subunit</fullName>
    </submittedName>
</protein>
<organism evidence="2 3">
    <name type="scientific">Operophtera brumata</name>
    <name type="common">Winter moth</name>
    <name type="synonym">Phalaena brumata</name>
    <dbReference type="NCBI Taxonomy" id="104452"/>
    <lineage>
        <taxon>Eukaryota</taxon>
        <taxon>Metazoa</taxon>
        <taxon>Ecdysozoa</taxon>
        <taxon>Arthropoda</taxon>
        <taxon>Hexapoda</taxon>
        <taxon>Insecta</taxon>
        <taxon>Pterygota</taxon>
        <taxon>Neoptera</taxon>
        <taxon>Endopterygota</taxon>
        <taxon>Lepidoptera</taxon>
        <taxon>Glossata</taxon>
        <taxon>Ditrysia</taxon>
        <taxon>Geometroidea</taxon>
        <taxon>Geometridae</taxon>
        <taxon>Larentiinae</taxon>
        <taxon>Operophtera</taxon>
    </lineage>
</organism>
<dbReference type="Pfam" id="PF04212">
    <property type="entry name" value="MIT"/>
    <property type="match status" value="1"/>
</dbReference>
<dbReference type="SUPFAM" id="SSF116846">
    <property type="entry name" value="MIT domain"/>
    <property type="match status" value="2"/>
</dbReference>
<evidence type="ECO:0000313" key="3">
    <source>
        <dbReference type="Proteomes" id="UP000037510"/>
    </source>
</evidence>
<accession>A0A0L7L1F8</accession>
<dbReference type="Proteomes" id="UP000037510">
    <property type="component" value="Unassembled WGS sequence"/>
</dbReference>
<gene>
    <name evidence="2" type="ORF">OBRU01_17180</name>
</gene>